<sequence>MEKIVSGKQTSVKKSGKKSKGKNVPPVKSGGENTLLCDSANQQESENQKGERDSKLSVTGEHLVGPQFEELSRDKIRLIALKYRFEVLVNPLICSKFSTQAIKPLLLNENFEFILKEDIVVSRHPDNFVHWKDLFCVEGMNNDFANIIILSGVPGIGKTFFTKYLIDWWNNDHELVNFESCKLIFFIDLKGNNFTKFSEYLSHEIKSPTDREVINAELLYTEVMNMPILTILDGYDNPCEKSLQLVKELLHLDGRDRKVLISCRPQYVETIVEHIPDVDRKYVSHISMTSASIDWYIDEFLRLIHYCLPPEKKKNVARWKELEVDYISKLTLMHAVFGDDLCNIRMLTYLTEMYMEAFSI</sequence>
<feature type="compositionally biased region" description="Basic and acidic residues" evidence="1">
    <location>
        <begin position="46"/>
        <end position="55"/>
    </location>
</feature>
<feature type="domain" description="NACHT" evidence="2">
    <location>
        <begin position="147"/>
        <end position="299"/>
    </location>
</feature>
<dbReference type="EMBL" id="JAXCGZ010022802">
    <property type="protein sequence ID" value="KAK7023620.1"/>
    <property type="molecule type" value="Genomic_DNA"/>
</dbReference>
<dbReference type="Proteomes" id="UP001381693">
    <property type="component" value="Unassembled WGS sequence"/>
</dbReference>
<feature type="region of interest" description="Disordered" evidence="1">
    <location>
        <begin position="1"/>
        <end position="56"/>
    </location>
</feature>
<comment type="caution">
    <text evidence="3">The sequence shown here is derived from an EMBL/GenBank/DDBJ whole genome shotgun (WGS) entry which is preliminary data.</text>
</comment>
<keyword evidence="4" id="KW-1185">Reference proteome</keyword>
<accession>A0AAN8WDA1</accession>
<protein>
    <recommendedName>
        <fullName evidence="2">NACHT domain-containing protein</fullName>
    </recommendedName>
</protein>
<evidence type="ECO:0000259" key="2">
    <source>
        <dbReference type="Pfam" id="PF05729"/>
    </source>
</evidence>
<dbReference type="SUPFAM" id="SSF52540">
    <property type="entry name" value="P-loop containing nucleoside triphosphate hydrolases"/>
    <property type="match status" value="1"/>
</dbReference>
<dbReference type="Pfam" id="PF05729">
    <property type="entry name" value="NACHT"/>
    <property type="match status" value="1"/>
</dbReference>
<evidence type="ECO:0000256" key="1">
    <source>
        <dbReference type="SAM" id="MobiDB-lite"/>
    </source>
</evidence>
<name>A0AAN8WDA1_HALRR</name>
<evidence type="ECO:0000313" key="3">
    <source>
        <dbReference type="EMBL" id="KAK7023620.1"/>
    </source>
</evidence>
<dbReference type="InterPro" id="IPR027417">
    <property type="entry name" value="P-loop_NTPase"/>
</dbReference>
<organism evidence="3 4">
    <name type="scientific">Halocaridina rubra</name>
    <name type="common">Hawaiian red shrimp</name>
    <dbReference type="NCBI Taxonomy" id="373956"/>
    <lineage>
        <taxon>Eukaryota</taxon>
        <taxon>Metazoa</taxon>
        <taxon>Ecdysozoa</taxon>
        <taxon>Arthropoda</taxon>
        <taxon>Crustacea</taxon>
        <taxon>Multicrustacea</taxon>
        <taxon>Malacostraca</taxon>
        <taxon>Eumalacostraca</taxon>
        <taxon>Eucarida</taxon>
        <taxon>Decapoda</taxon>
        <taxon>Pleocyemata</taxon>
        <taxon>Caridea</taxon>
        <taxon>Atyoidea</taxon>
        <taxon>Atyidae</taxon>
        <taxon>Halocaridina</taxon>
    </lineage>
</organism>
<proteinExistence type="predicted"/>
<feature type="compositionally biased region" description="Low complexity" evidence="1">
    <location>
        <begin position="1"/>
        <end position="13"/>
    </location>
</feature>
<dbReference type="Gene3D" id="3.40.50.300">
    <property type="entry name" value="P-loop containing nucleotide triphosphate hydrolases"/>
    <property type="match status" value="1"/>
</dbReference>
<reference evidence="3 4" key="1">
    <citation type="submission" date="2023-11" db="EMBL/GenBank/DDBJ databases">
        <title>Halocaridina rubra genome assembly.</title>
        <authorList>
            <person name="Smith C."/>
        </authorList>
    </citation>
    <scope>NUCLEOTIDE SEQUENCE [LARGE SCALE GENOMIC DNA]</scope>
    <source>
        <strain evidence="3">EP-1</strain>
        <tissue evidence="3">Whole</tissue>
    </source>
</reference>
<evidence type="ECO:0000313" key="4">
    <source>
        <dbReference type="Proteomes" id="UP001381693"/>
    </source>
</evidence>
<dbReference type="AlphaFoldDB" id="A0AAN8WDA1"/>
<dbReference type="InterPro" id="IPR007111">
    <property type="entry name" value="NACHT_NTPase"/>
</dbReference>
<gene>
    <name evidence="3" type="ORF">SK128_006142</name>
</gene>